<organism evidence="1 2">
    <name type="scientific">Bacteroides nordii</name>
    <dbReference type="NCBI Taxonomy" id="291645"/>
    <lineage>
        <taxon>Bacteria</taxon>
        <taxon>Pseudomonadati</taxon>
        <taxon>Bacteroidota</taxon>
        <taxon>Bacteroidia</taxon>
        <taxon>Bacteroidales</taxon>
        <taxon>Bacteroidaceae</taxon>
        <taxon>Bacteroides</taxon>
    </lineage>
</organism>
<gene>
    <name evidence="1" type="ORF">DW888_11865</name>
</gene>
<evidence type="ECO:0000313" key="2">
    <source>
        <dbReference type="Proteomes" id="UP000284379"/>
    </source>
</evidence>
<name>A0A413VM93_9BACE</name>
<comment type="caution">
    <text evidence="1">The sequence shown here is derived from an EMBL/GenBank/DDBJ whole genome shotgun (WGS) entry which is preliminary data.</text>
</comment>
<proteinExistence type="predicted"/>
<sequence length="76" mass="8913">MRHKPLVKQFSPTFTADLGMSYKLNKKHLSHEFGLQLLNVTGYTGQHGYRYNEQKNKIEKIKVSNMLPNPSYKIQF</sequence>
<reference evidence="1 2" key="1">
    <citation type="submission" date="2018-08" db="EMBL/GenBank/DDBJ databases">
        <title>A genome reference for cultivated species of the human gut microbiota.</title>
        <authorList>
            <person name="Zou Y."/>
            <person name="Xue W."/>
            <person name="Luo G."/>
        </authorList>
    </citation>
    <scope>NUCLEOTIDE SEQUENCE [LARGE SCALE GENOMIC DNA]</scope>
    <source>
        <strain evidence="1 2">AM40-30BH</strain>
    </source>
</reference>
<evidence type="ECO:0000313" key="1">
    <source>
        <dbReference type="EMBL" id="RHB34652.1"/>
    </source>
</evidence>
<dbReference type="EMBL" id="QSGO01000008">
    <property type="protein sequence ID" value="RHB34652.1"/>
    <property type="molecule type" value="Genomic_DNA"/>
</dbReference>
<evidence type="ECO:0008006" key="3">
    <source>
        <dbReference type="Google" id="ProtNLM"/>
    </source>
</evidence>
<accession>A0A413VM93</accession>
<dbReference type="Proteomes" id="UP000284379">
    <property type="component" value="Unassembled WGS sequence"/>
</dbReference>
<dbReference type="AlphaFoldDB" id="A0A413VM93"/>
<protein>
    <recommendedName>
        <fullName evidence="3">TonB-dependent receptor</fullName>
    </recommendedName>
</protein>